<comment type="subcellular location">
    <subcellularLocation>
        <location evidence="1">Cytoplasm</location>
    </subcellularLocation>
</comment>
<evidence type="ECO:0000313" key="12">
    <source>
        <dbReference type="Proteomes" id="UP000245624"/>
    </source>
</evidence>
<keyword evidence="4" id="KW-0902">Two-component regulatory system</keyword>
<dbReference type="EMBL" id="QGTD01000021">
    <property type="protein sequence ID" value="PWU66632.1"/>
    <property type="molecule type" value="Genomic_DNA"/>
</dbReference>
<dbReference type="Gene3D" id="1.10.10.60">
    <property type="entry name" value="Homeodomain-like"/>
    <property type="match status" value="2"/>
</dbReference>
<dbReference type="Gene3D" id="3.40.50.2300">
    <property type="match status" value="1"/>
</dbReference>
<keyword evidence="3 8" id="KW-0597">Phosphoprotein</keyword>
<comment type="caution">
    <text evidence="11">The sequence shown here is derived from an EMBL/GenBank/DDBJ whole genome shotgun (WGS) entry which is preliminary data.</text>
</comment>
<evidence type="ECO:0000256" key="8">
    <source>
        <dbReference type="PROSITE-ProRule" id="PRU00169"/>
    </source>
</evidence>
<dbReference type="PROSITE" id="PS00041">
    <property type="entry name" value="HTH_ARAC_FAMILY_1"/>
    <property type="match status" value="1"/>
</dbReference>
<dbReference type="PROSITE" id="PS01124">
    <property type="entry name" value="HTH_ARAC_FAMILY_2"/>
    <property type="match status" value="1"/>
</dbReference>
<evidence type="ECO:0000256" key="2">
    <source>
        <dbReference type="ARBA" id="ARBA00022490"/>
    </source>
</evidence>
<dbReference type="InterPro" id="IPR018060">
    <property type="entry name" value="HTH_AraC"/>
</dbReference>
<keyword evidence="6" id="KW-0238">DNA-binding</keyword>
<keyword evidence="5" id="KW-0805">Transcription regulation</keyword>
<accession>A0A317KSV6</accession>
<keyword evidence="12" id="KW-1185">Reference proteome</keyword>
<dbReference type="InterPro" id="IPR001789">
    <property type="entry name" value="Sig_transdc_resp-reg_receiver"/>
</dbReference>
<dbReference type="InterPro" id="IPR011006">
    <property type="entry name" value="CheY-like_superfamily"/>
</dbReference>
<dbReference type="PANTHER" id="PTHR42713">
    <property type="entry name" value="HISTIDINE KINASE-RELATED"/>
    <property type="match status" value="1"/>
</dbReference>
<evidence type="ECO:0000256" key="5">
    <source>
        <dbReference type="ARBA" id="ARBA00023015"/>
    </source>
</evidence>
<sequence>MYEVMIVDDERRTRQGLATLVDWESYGFTITNIAADATEAMELFEKRRPSLMIVDIKMPGISGIKLIEAIRKKDQKICFLILSGHAEFDYAKKAIQYHVSGYLLKPVDEEELLSYLVEIKKNLDLEKTSHHANKKGKIEKLIQAALSDEITTEAAVQLQQMIYWNKFTIILIKCYKKNDLDLKQMLKESLQESVPFTKDSYLGIVIEQKGEAVTIPSELDNLLGAYGISYFSVRSQAVGKVEDLATCYREALELMRKSFFYIEDQIVTKDSLHIREYVEESRISLSALEEQFVYSVEIGDWSNIHPLIWKITASLEAKEYTEAKIKKRFIQLLSSIVNTLSTEYPEKRETFSHKLYELTEIEYLYHVTQLVEFIHQFIKEIVELIDCNKEKIVVNKMIHLIEQNYHKNIKLDNIAEVVHYHKVYLGKLFKAHTGEYFNTYLDKVRMENGKKFLLQGFKVYQVAEKVGYSNPDYFHSKFKKYVGMSPSTFRKKSQKKEFSKKELG</sequence>
<keyword evidence="7" id="KW-0804">Transcription</keyword>
<dbReference type="OrthoDB" id="342399at2"/>
<evidence type="ECO:0000259" key="10">
    <source>
        <dbReference type="PROSITE" id="PS50110"/>
    </source>
</evidence>
<dbReference type="AlphaFoldDB" id="A0A317KSV6"/>
<keyword evidence="2" id="KW-0963">Cytoplasm</keyword>
<dbReference type="RefSeq" id="WP_109985759.1">
    <property type="nucleotide sequence ID" value="NZ_JAJUIE010000027.1"/>
</dbReference>
<evidence type="ECO:0000256" key="1">
    <source>
        <dbReference type="ARBA" id="ARBA00004496"/>
    </source>
</evidence>
<evidence type="ECO:0000256" key="6">
    <source>
        <dbReference type="ARBA" id="ARBA00023125"/>
    </source>
</evidence>
<dbReference type="GO" id="GO:0043565">
    <property type="term" value="F:sequence-specific DNA binding"/>
    <property type="evidence" value="ECO:0007669"/>
    <property type="project" value="InterPro"/>
</dbReference>
<organism evidence="11 12">
    <name type="scientific">Gracilibacillus dipsosauri</name>
    <dbReference type="NCBI Taxonomy" id="178340"/>
    <lineage>
        <taxon>Bacteria</taxon>
        <taxon>Bacillati</taxon>
        <taxon>Bacillota</taxon>
        <taxon>Bacilli</taxon>
        <taxon>Bacillales</taxon>
        <taxon>Bacillaceae</taxon>
        <taxon>Gracilibacillus</taxon>
    </lineage>
</organism>
<evidence type="ECO:0000259" key="9">
    <source>
        <dbReference type="PROSITE" id="PS01124"/>
    </source>
</evidence>
<dbReference type="PROSITE" id="PS50110">
    <property type="entry name" value="RESPONSE_REGULATORY"/>
    <property type="match status" value="1"/>
</dbReference>
<dbReference type="PANTHER" id="PTHR42713:SF3">
    <property type="entry name" value="TRANSCRIPTIONAL REGULATORY PROTEIN HPTR"/>
    <property type="match status" value="1"/>
</dbReference>
<dbReference type="Pfam" id="PF00072">
    <property type="entry name" value="Response_reg"/>
    <property type="match status" value="1"/>
</dbReference>
<reference evidence="11 12" key="1">
    <citation type="submission" date="2018-05" db="EMBL/GenBank/DDBJ databases">
        <title>Genomic analysis of Gracilibacillus dipsosauri DD1 reveals novel features of a salt-tolerant amylase.</title>
        <authorList>
            <person name="Deutch C.E."/>
            <person name="Yang S."/>
        </authorList>
    </citation>
    <scope>NUCLEOTIDE SEQUENCE [LARGE SCALE GENOMIC DNA]</scope>
    <source>
        <strain evidence="11 12">DD1</strain>
    </source>
</reference>
<evidence type="ECO:0000313" key="11">
    <source>
        <dbReference type="EMBL" id="PWU66632.1"/>
    </source>
</evidence>
<feature type="domain" description="Response regulatory" evidence="10">
    <location>
        <begin position="3"/>
        <end position="120"/>
    </location>
</feature>
<dbReference type="InterPro" id="IPR020449">
    <property type="entry name" value="Tscrpt_reg_AraC-type_HTH"/>
</dbReference>
<dbReference type="SUPFAM" id="SSF52172">
    <property type="entry name" value="CheY-like"/>
    <property type="match status" value="1"/>
</dbReference>
<dbReference type="PRINTS" id="PR00032">
    <property type="entry name" value="HTHARAC"/>
</dbReference>
<evidence type="ECO:0000256" key="7">
    <source>
        <dbReference type="ARBA" id="ARBA00023163"/>
    </source>
</evidence>
<dbReference type="Proteomes" id="UP000245624">
    <property type="component" value="Unassembled WGS sequence"/>
</dbReference>
<dbReference type="InterPro" id="IPR051552">
    <property type="entry name" value="HptR"/>
</dbReference>
<evidence type="ECO:0000256" key="4">
    <source>
        <dbReference type="ARBA" id="ARBA00023012"/>
    </source>
</evidence>
<name>A0A317KSV6_9BACI</name>
<protein>
    <recommendedName>
        <fullName evidence="13">DNA-binding response regulator</fullName>
    </recommendedName>
</protein>
<evidence type="ECO:0008006" key="13">
    <source>
        <dbReference type="Google" id="ProtNLM"/>
    </source>
</evidence>
<dbReference type="SMART" id="SM00448">
    <property type="entry name" value="REC"/>
    <property type="match status" value="1"/>
</dbReference>
<evidence type="ECO:0000256" key="3">
    <source>
        <dbReference type="ARBA" id="ARBA00022553"/>
    </source>
</evidence>
<dbReference type="GO" id="GO:0003700">
    <property type="term" value="F:DNA-binding transcription factor activity"/>
    <property type="evidence" value="ECO:0007669"/>
    <property type="project" value="InterPro"/>
</dbReference>
<dbReference type="Pfam" id="PF12833">
    <property type="entry name" value="HTH_18"/>
    <property type="match status" value="1"/>
</dbReference>
<dbReference type="SUPFAM" id="SSF46689">
    <property type="entry name" value="Homeodomain-like"/>
    <property type="match status" value="2"/>
</dbReference>
<dbReference type="GO" id="GO:0005737">
    <property type="term" value="C:cytoplasm"/>
    <property type="evidence" value="ECO:0007669"/>
    <property type="project" value="UniProtKB-SubCell"/>
</dbReference>
<gene>
    <name evidence="11" type="ORF">DLJ74_19635</name>
</gene>
<feature type="modified residue" description="4-aspartylphosphate" evidence="8">
    <location>
        <position position="55"/>
    </location>
</feature>
<dbReference type="GO" id="GO:0000160">
    <property type="term" value="P:phosphorelay signal transduction system"/>
    <property type="evidence" value="ECO:0007669"/>
    <property type="project" value="UniProtKB-KW"/>
</dbReference>
<dbReference type="InterPro" id="IPR009057">
    <property type="entry name" value="Homeodomain-like_sf"/>
</dbReference>
<dbReference type="SMART" id="SM00342">
    <property type="entry name" value="HTH_ARAC"/>
    <property type="match status" value="1"/>
</dbReference>
<dbReference type="CDD" id="cd17536">
    <property type="entry name" value="REC_YesN-like"/>
    <property type="match status" value="1"/>
</dbReference>
<proteinExistence type="predicted"/>
<dbReference type="InterPro" id="IPR018062">
    <property type="entry name" value="HTH_AraC-typ_CS"/>
</dbReference>
<feature type="domain" description="HTH araC/xylS-type" evidence="9">
    <location>
        <begin position="395"/>
        <end position="492"/>
    </location>
</feature>